<name>D2BI83_DEHMV</name>
<reference evidence="9 10" key="1">
    <citation type="journal article" date="2009" name="PLoS Genet.">
        <title>Localized plasticity in the streamlined genomes of vinyl chloride respiring Dehalococcoides.</title>
        <authorList>
            <person name="McMurdie P.J."/>
            <person name="Behrens S.F."/>
            <person name="Muller J.A."/>
            <person name="Goke J."/>
            <person name="Ritalahti K.M."/>
            <person name="Wagner R."/>
            <person name="Goltsman E."/>
            <person name="Lapidus A."/>
            <person name="Holmes S."/>
            <person name="Loffler F.E."/>
            <person name="Spormann A.M."/>
        </authorList>
    </citation>
    <scope>NUCLEOTIDE SEQUENCE [LARGE SCALE GENOMIC DNA]</scope>
    <source>
        <strain evidence="9 10">VS</strain>
    </source>
</reference>
<evidence type="ECO:0000256" key="5">
    <source>
        <dbReference type="ARBA" id="ARBA00022801"/>
    </source>
</evidence>
<accession>D2BI83</accession>
<keyword evidence="4 7" id="KW-0255">Endonuclease</keyword>
<evidence type="ECO:0000313" key="9">
    <source>
        <dbReference type="EMBL" id="ACZ62033.1"/>
    </source>
</evidence>
<evidence type="ECO:0000256" key="3">
    <source>
        <dbReference type="ARBA" id="ARBA00022722"/>
    </source>
</evidence>
<dbReference type="GO" id="GO:0030677">
    <property type="term" value="C:ribonuclease P complex"/>
    <property type="evidence" value="ECO:0007669"/>
    <property type="project" value="TreeGrafter"/>
</dbReference>
<dbReference type="NCBIfam" id="TIGR00188">
    <property type="entry name" value="rnpA"/>
    <property type="match status" value="1"/>
</dbReference>
<dbReference type="AlphaFoldDB" id="D2BI83"/>
<evidence type="ECO:0000256" key="6">
    <source>
        <dbReference type="ARBA" id="ARBA00022884"/>
    </source>
</evidence>
<dbReference type="PROSITE" id="PS00648">
    <property type="entry name" value="RIBONUCLEASE_P"/>
    <property type="match status" value="1"/>
</dbReference>
<dbReference type="EMBL" id="CP001827">
    <property type="protein sequence ID" value="ACZ62033.1"/>
    <property type="molecule type" value="Genomic_DNA"/>
</dbReference>
<evidence type="ECO:0000256" key="8">
    <source>
        <dbReference type="NCBIfam" id="TIGR00188"/>
    </source>
</evidence>
<dbReference type="Gene3D" id="3.30.230.10">
    <property type="match status" value="1"/>
</dbReference>
<proteinExistence type="inferred from homology"/>
<gene>
    <name evidence="7 9" type="primary">rnpA</name>
    <name evidence="9" type="ordered locus">DhcVS_913</name>
</gene>
<dbReference type="PANTHER" id="PTHR33992">
    <property type="entry name" value="RIBONUCLEASE P PROTEIN COMPONENT"/>
    <property type="match status" value="1"/>
</dbReference>
<dbReference type="Proteomes" id="UP000002506">
    <property type="component" value="Chromosome"/>
</dbReference>
<evidence type="ECO:0000256" key="1">
    <source>
        <dbReference type="ARBA" id="ARBA00002663"/>
    </source>
</evidence>
<dbReference type="GO" id="GO:0000049">
    <property type="term" value="F:tRNA binding"/>
    <property type="evidence" value="ECO:0007669"/>
    <property type="project" value="UniProtKB-UniRule"/>
</dbReference>
<evidence type="ECO:0000313" key="10">
    <source>
        <dbReference type="Proteomes" id="UP000002506"/>
    </source>
</evidence>
<dbReference type="InterPro" id="IPR020539">
    <property type="entry name" value="RNase_P_CS"/>
</dbReference>
<comment type="function">
    <text evidence="1 7">RNaseP catalyzes the removal of the 5'-leader sequence from pre-tRNA to produce the mature 5'-terminus. It can also cleave other RNA substrates such as 4.5S RNA. The protein component plays an auxiliary but essential role in vivo by binding to the 5'-leader sequence and broadening the substrate specificity of the ribozyme.</text>
</comment>
<dbReference type="OrthoDB" id="166028at2"/>
<dbReference type="EC" id="3.1.26.5" evidence="7 8"/>
<organism evidence="9 10">
    <name type="scientific">Dehalococcoides mccartyi (strain VS)</name>
    <dbReference type="NCBI Taxonomy" id="311424"/>
    <lineage>
        <taxon>Bacteria</taxon>
        <taxon>Bacillati</taxon>
        <taxon>Chloroflexota</taxon>
        <taxon>Dehalococcoidia</taxon>
        <taxon>Dehalococcoidales</taxon>
        <taxon>Dehalococcoidaceae</taxon>
        <taxon>Dehalococcoides</taxon>
    </lineage>
</organism>
<keyword evidence="6 7" id="KW-0694">RNA-binding</keyword>
<comment type="catalytic activity">
    <reaction evidence="7">
        <text>Endonucleolytic cleavage of RNA, removing 5'-extranucleotides from tRNA precursor.</text>
        <dbReference type="EC" id="3.1.26.5"/>
    </reaction>
</comment>
<comment type="similarity">
    <text evidence="7">Belongs to the RnpA family.</text>
</comment>
<dbReference type="InterPro" id="IPR000100">
    <property type="entry name" value="RNase_P"/>
</dbReference>
<dbReference type="eggNOG" id="COG0594">
    <property type="taxonomic scope" value="Bacteria"/>
</dbReference>
<dbReference type="InterPro" id="IPR014721">
    <property type="entry name" value="Ribsml_uS5_D2-typ_fold_subgr"/>
</dbReference>
<dbReference type="HAMAP" id="MF_00227">
    <property type="entry name" value="RNase_P"/>
    <property type="match status" value="1"/>
</dbReference>
<sequence length="126" mass="14236">MVTLFTMKYSNRLTKREEYSRVLAGDGTYIGQLAVMKALPNNLEFSRVGFIVSKKVGGAVERNRAKRILRESLRTIALRQGWDIVFIARAKAATVKCAEMERVVKHLLGKAQILSKTDEKTSFKTD</sequence>
<keyword evidence="2 7" id="KW-0819">tRNA processing</keyword>
<evidence type="ECO:0000256" key="7">
    <source>
        <dbReference type="HAMAP-Rule" id="MF_00227"/>
    </source>
</evidence>
<keyword evidence="3 7" id="KW-0540">Nuclease</keyword>
<dbReference type="HOGENOM" id="CLU_117179_9_2_0"/>
<dbReference type="Pfam" id="PF00825">
    <property type="entry name" value="Ribonuclease_P"/>
    <property type="match status" value="1"/>
</dbReference>
<evidence type="ECO:0000256" key="4">
    <source>
        <dbReference type="ARBA" id="ARBA00022759"/>
    </source>
</evidence>
<protein>
    <recommendedName>
        <fullName evidence="7 8">Ribonuclease P protein component</fullName>
        <shortName evidence="7">RNase P protein</shortName>
        <shortName evidence="7">RNaseP protein</shortName>
        <ecNumber evidence="7 8">3.1.26.5</ecNumber>
    </recommendedName>
    <alternativeName>
        <fullName evidence="7">Protein C5</fullName>
    </alternativeName>
</protein>
<evidence type="ECO:0000256" key="2">
    <source>
        <dbReference type="ARBA" id="ARBA00022694"/>
    </source>
</evidence>
<keyword evidence="5 7" id="KW-0378">Hydrolase</keyword>
<dbReference type="InterPro" id="IPR020568">
    <property type="entry name" value="Ribosomal_Su5_D2-typ_SF"/>
</dbReference>
<comment type="subunit">
    <text evidence="7">Consists of a catalytic RNA component (M1 or rnpB) and a protein subunit.</text>
</comment>
<dbReference type="GO" id="GO:0042781">
    <property type="term" value="F:3'-tRNA processing endoribonuclease activity"/>
    <property type="evidence" value="ECO:0007669"/>
    <property type="project" value="TreeGrafter"/>
</dbReference>
<dbReference type="PANTHER" id="PTHR33992:SF1">
    <property type="entry name" value="RIBONUCLEASE P PROTEIN COMPONENT"/>
    <property type="match status" value="1"/>
</dbReference>
<dbReference type="KEGG" id="dev:DhcVS_913"/>
<dbReference type="GO" id="GO:0001682">
    <property type="term" value="P:tRNA 5'-leader removal"/>
    <property type="evidence" value="ECO:0007669"/>
    <property type="project" value="UniProtKB-UniRule"/>
</dbReference>
<dbReference type="GO" id="GO:0004526">
    <property type="term" value="F:ribonuclease P activity"/>
    <property type="evidence" value="ECO:0007669"/>
    <property type="project" value="UniProtKB-UniRule"/>
</dbReference>
<dbReference type="SUPFAM" id="SSF54211">
    <property type="entry name" value="Ribosomal protein S5 domain 2-like"/>
    <property type="match status" value="1"/>
</dbReference>